<dbReference type="EMBL" id="JBGBPQ010000006">
    <property type="protein sequence ID" value="KAL1523464.1"/>
    <property type="molecule type" value="Genomic_DNA"/>
</dbReference>
<evidence type="ECO:0000313" key="2">
    <source>
        <dbReference type="Proteomes" id="UP001515480"/>
    </source>
</evidence>
<accession>A0AB34JS52</accession>
<keyword evidence="2" id="KW-1185">Reference proteome</keyword>
<gene>
    <name evidence="1" type="ORF">AB1Y20_018403</name>
</gene>
<protein>
    <submittedName>
        <fullName evidence="1">Uncharacterized protein</fullName>
    </submittedName>
</protein>
<comment type="caution">
    <text evidence="1">The sequence shown here is derived from an EMBL/GenBank/DDBJ whole genome shotgun (WGS) entry which is preliminary data.</text>
</comment>
<reference evidence="1 2" key="1">
    <citation type="journal article" date="2024" name="Science">
        <title>Giant polyketide synthase enzymes in the biosynthesis of giant marine polyether toxins.</title>
        <authorList>
            <person name="Fallon T.R."/>
            <person name="Shende V.V."/>
            <person name="Wierzbicki I.H."/>
            <person name="Pendleton A.L."/>
            <person name="Watervoot N.F."/>
            <person name="Auber R.P."/>
            <person name="Gonzalez D.J."/>
            <person name="Wisecaver J.H."/>
            <person name="Moore B.S."/>
        </authorList>
    </citation>
    <scope>NUCLEOTIDE SEQUENCE [LARGE SCALE GENOMIC DNA]</scope>
    <source>
        <strain evidence="1 2">12B1</strain>
    </source>
</reference>
<name>A0AB34JS52_PRYPA</name>
<evidence type="ECO:0000313" key="1">
    <source>
        <dbReference type="EMBL" id="KAL1523464.1"/>
    </source>
</evidence>
<organism evidence="1 2">
    <name type="scientific">Prymnesium parvum</name>
    <name type="common">Toxic golden alga</name>
    <dbReference type="NCBI Taxonomy" id="97485"/>
    <lineage>
        <taxon>Eukaryota</taxon>
        <taxon>Haptista</taxon>
        <taxon>Haptophyta</taxon>
        <taxon>Prymnesiophyceae</taxon>
        <taxon>Prymnesiales</taxon>
        <taxon>Prymnesiaceae</taxon>
        <taxon>Prymnesium</taxon>
    </lineage>
</organism>
<dbReference type="AlphaFoldDB" id="A0AB34JS52"/>
<dbReference type="Proteomes" id="UP001515480">
    <property type="component" value="Unassembled WGS sequence"/>
</dbReference>
<sequence>MAREKEVRELGHSLAALRQAEKRLDSRLEEMCEEASRHGARARATRLALASALAEHERSRSAAQAEKAERELLAPILEAADAVQAAKGSPPVLARAISLAEKATTGFCCSCLQTEASSTQLAAMLKDLGSALETAWRAWLQSPDATSLWRSLSRDAPERAPVRQKQSAPVGIDAVRLFLQLLAQWDSMHAEAVKAGVASAELGAKGLARSQRGRVLLLEALTSQARTQLQVACRLAAAATSGTEPPAGSAFPPAFLPALAEAASEASKASGMIVFILDKLTPEPKEEEAWIAAAEAIQSSQSENMVAVAEATTASMVNFRAGLHDLEPKPSSLRAFALRMTDLLKTQLDAAERFVVLATTSRGRATLQLLSQESDAFWRAALKLHSARASSEDL</sequence>
<proteinExistence type="predicted"/>